<dbReference type="EMBL" id="AQQR01000001">
    <property type="protein sequence ID" value="OWU77830.1"/>
    <property type="molecule type" value="Genomic_DNA"/>
</dbReference>
<comment type="caution">
    <text evidence="2">The sequence shown here is derived from an EMBL/GenBank/DDBJ whole genome shotgun (WGS) entry which is preliminary data.</text>
</comment>
<organism evidence="2 3">
    <name type="scientific">Marinibacterium profundimaris</name>
    <dbReference type="NCBI Taxonomy" id="1679460"/>
    <lineage>
        <taxon>Bacteria</taxon>
        <taxon>Pseudomonadati</taxon>
        <taxon>Pseudomonadota</taxon>
        <taxon>Alphaproteobacteria</taxon>
        <taxon>Rhodobacterales</taxon>
        <taxon>Paracoccaceae</taxon>
        <taxon>Marinibacterium</taxon>
    </lineage>
</organism>
<keyword evidence="1" id="KW-1133">Transmembrane helix</keyword>
<dbReference type="RefSeq" id="WP_088648498.1">
    <property type="nucleotide sequence ID" value="NZ_AQQR01000001.1"/>
</dbReference>
<accession>A0A225NU79</accession>
<protein>
    <recommendedName>
        <fullName evidence="4">NfeD-like C-terminal domain-containing protein</fullName>
    </recommendedName>
</protein>
<reference evidence="2 3" key="1">
    <citation type="submission" date="2013-04" db="EMBL/GenBank/DDBJ databases">
        <title>Oceanicola sp. 22II1-22F33 Genome Sequencing.</title>
        <authorList>
            <person name="Lai Q."/>
            <person name="Li G."/>
            <person name="Shao Z."/>
        </authorList>
    </citation>
    <scope>NUCLEOTIDE SEQUENCE [LARGE SCALE GENOMIC DNA]</scope>
    <source>
        <strain evidence="2 3">22II1-22F33</strain>
    </source>
</reference>
<evidence type="ECO:0000313" key="2">
    <source>
        <dbReference type="EMBL" id="OWU77830.1"/>
    </source>
</evidence>
<dbReference type="AlphaFoldDB" id="A0A225NU79"/>
<proteinExistence type="predicted"/>
<keyword evidence="3" id="KW-1185">Reference proteome</keyword>
<name>A0A225NU79_9RHOB</name>
<evidence type="ECO:0000256" key="1">
    <source>
        <dbReference type="SAM" id="Phobius"/>
    </source>
</evidence>
<sequence length="88" mass="9674">MLSIWWVWGAAALVLAILEVVVSGFVFLGFAIGAFLVAMLLLNLGLVLSLPLLLLIFAALSLVAWLILRQLFALPRGQVKRFHDDVND</sequence>
<feature type="transmembrane region" description="Helical" evidence="1">
    <location>
        <begin position="48"/>
        <end position="68"/>
    </location>
</feature>
<keyword evidence="1" id="KW-0472">Membrane</keyword>
<evidence type="ECO:0000313" key="3">
    <source>
        <dbReference type="Proteomes" id="UP000215377"/>
    </source>
</evidence>
<gene>
    <name evidence="2" type="ORF">ATO3_04095</name>
</gene>
<keyword evidence="1" id="KW-0812">Transmembrane</keyword>
<feature type="transmembrane region" description="Helical" evidence="1">
    <location>
        <begin position="12"/>
        <end position="42"/>
    </location>
</feature>
<dbReference type="Proteomes" id="UP000215377">
    <property type="component" value="Unassembled WGS sequence"/>
</dbReference>
<evidence type="ECO:0008006" key="4">
    <source>
        <dbReference type="Google" id="ProtNLM"/>
    </source>
</evidence>